<keyword evidence="1" id="KW-0472">Membrane</keyword>
<name>A0A1I7TXV2_9PELO</name>
<dbReference type="PANTHER" id="PTHR23017:SF17">
    <property type="entry name" value="G-PROTEIN COUPLED RECEPTORS FAMILY 1 PROFILE DOMAIN-CONTAINING PROTEIN"/>
    <property type="match status" value="1"/>
</dbReference>
<evidence type="ECO:0000313" key="4">
    <source>
        <dbReference type="WBParaSite" id="Csp11.Scaffold629.g12885.t1"/>
    </source>
</evidence>
<dbReference type="WBParaSite" id="Csp11.Scaffold629.g12885.t1">
    <property type="protein sequence ID" value="Csp11.Scaffold629.g12885.t1"/>
    <property type="gene ID" value="Csp11.Scaffold629.g12885"/>
</dbReference>
<proteinExistence type="predicted"/>
<sequence>MSVATIRKFSSRDRRFLNQTIIQGFVFMLELVTYFFIPLYFVNRWIVFFGTSFAWVAVHVADGLVLSYKQHRETKITDLSYSFVIRRFENSFFMTKFIRMELPYTYLQFIFIIDNSSLKQPVFFRIIYPDILKAT</sequence>
<keyword evidence="3" id="KW-1185">Reference proteome</keyword>
<evidence type="ECO:0000313" key="3">
    <source>
        <dbReference type="Proteomes" id="UP000095282"/>
    </source>
</evidence>
<accession>A0A1I7TXV2</accession>
<evidence type="ECO:0000256" key="1">
    <source>
        <dbReference type="SAM" id="Phobius"/>
    </source>
</evidence>
<feature type="domain" description="7TM GPCR serpentine receptor class x (Srx)" evidence="2">
    <location>
        <begin position="4"/>
        <end position="66"/>
    </location>
</feature>
<organism evidence="3 4">
    <name type="scientific">Caenorhabditis tropicalis</name>
    <dbReference type="NCBI Taxonomy" id="1561998"/>
    <lineage>
        <taxon>Eukaryota</taxon>
        <taxon>Metazoa</taxon>
        <taxon>Ecdysozoa</taxon>
        <taxon>Nematoda</taxon>
        <taxon>Chromadorea</taxon>
        <taxon>Rhabditida</taxon>
        <taxon>Rhabditina</taxon>
        <taxon>Rhabditomorpha</taxon>
        <taxon>Rhabditoidea</taxon>
        <taxon>Rhabditidae</taxon>
        <taxon>Peloderinae</taxon>
        <taxon>Caenorhabditis</taxon>
    </lineage>
</organism>
<feature type="transmembrane region" description="Helical" evidence="1">
    <location>
        <begin position="46"/>
        <end position="66"/>
    </location>
</feature>
<dbReference type="Proteomes" id="UP000095282">
    <property type="component" value="Unplaced"/>
</dbReference>
<reference evidence="4" key="1">
    <citation type="submission" date="2016-11" db="UniProtKB">
        <authorList>
            <consortium name="WormBaseParasite"/>
        </authorList>
    </citation>
    <scope>IDENTIFICATION</scope>
</reference>
<dbReference type="InterPro" id="IPR019430">
    <property type="entry name" value="7TM_GPCR_serpentine_rcpt_Srx"/>
</dbReference>
<protein>
    <submittedName>
        <fullName evidence="4">7TM_GPCR_Srx domain-containing protein</fullName>
    </submittedName>
</protein>
<dbReference type="PANTHER" id="PTHR23017">
    <property type="entry name" value="SERPENTINE RECEPTOR, CLASS X"/>
    <property type="match status" value="1"/>
</dbReference>
<feature type="transmembrane region" description="Helical" evidence="1">
    <location>
        <begin position="21"/>
        <end position="40"/>
    </location>
</feature>
<dbReference type="AlphaFoldDB" id="A0A1I7TXV2"/>
<keyword evidence="1" id="KW-1133">Transmembrane helix</keyword>
<dbReference type="Pfam" id="PF10328">
    <property type="entry name" value="7TM_GPCR_Srx"/>
    <property type="match status" value="1"/>
</dbReference>
<keyword evidence="1" id="KW-0812">Transmembrane</keyword>
<evidence type="ECO:0000259" key="2">
    <source>
        <dbReference type="Pfam" id="PF10328"/>
    </source>
</evidence>